<sequence>MSGDAGDQVRSEATAAADDVNAAVQSFLSASGAPGSDLDKSQRRRIVDAANKLIAAVKDPADEWLDATAQVAQLGANRLFWEWKVYDHIPTEGSISYGDLATKVEAEESLIRRIGGVLTSLGILAQVGDDSVGHTKRSRIYLEGQPAGQVVGMTWENGMVPYVHMPAYFEKYGRKEPQTLNHVPGTYAYGTPEFGWYEMLQNDPPRMQRFFRAMGPIEEKMPIAGVYDFGWVVEWAKANRTDRAVFVDVGAGRGQSIKAIHRENPDLPLDRCVLQDRPEVVEAVKQTDDEEMRLVRKQAIDFHKEQPEKGALIYWIRRCLHNYGDIIATNMLSIIADAMADDSRLLIQEDVMGNPPHYTSAMLDFMMLTFGGKQRSLECWTDILGRAKLEIRSVSRGQGPWRHLAVIECVKVGQK</sequence>
<proteinExistence type="predicted"/>
<keyword evidence="2" id="KW-1185">Reference proteome</keyword>
<evidence type="ECO:0000313" key="1">
    <source>
        <dbReference type="EMBL" id="KAL0933900.1"/>
    </source>
</evidence>
<dbReference type="EMBL" id="VUJX02000007">
    <property type="protein sequence ID" value="KAL0933900.1"/>
    <property type="molecule type" value="Genomic_DNA"/>
</dbReference>
<evidence type="ECO:0000313" key="2">
    <source>
        <dbReference type="Proteomes" id="UP000805649"/>
    </source>
</evidence>
<comment type="caution">
    <text evidence="1">The sequence shown here is derived from an EMBL/GenBank/DDBJ whole genome shotgun (WGS) entry which is preliminary data.</text>
</comment>
<dbReference type="Proteomes" id="UP000805649">
    <property type="component" value="Unassembled WGS sequence"/>
</dbReference>
<reference evidence="1 2" key="1">
    <citation type="journal article" date="2020" name="Phytopathology">
        <title>Genome Sequence Resources of Colletotrichum truncatum, C. plurivorum, C. musicola, and C. sojae: Four Species Pathogenic to Soybean (Glycine max).</title>
        <authorList>
            <person name="Rogerio F."/>
            <person name="Boufleur T.R."/>
            <person name="Ciampi-Guillardi M."/>
            <person name="Sukno S.A."/>
            <person name="Thon M.R."/>
            <person name="Massola Junior N.S."/>
            <person name="Baroncelli R."/>
        </authorList>
    </citation>
    <scope>NUCLEOTIDE SEQUENCE [LARGE SCALE GENOMIC DNA]</scope>
    <source>
        <strain evidence="1 2">CMES1059</strain>
    </source>
</reference>
<organism evidence="1 2">
    <name type="scientific">Colletotrichum truncatum</name>
    <name type="common">Anthracnose fungus</name>
    <name type="synonym">Colletotrichum capsici</name>
    <dbReference type="NCBI Taxonomy" id="5467"/>
    <lineage>
        <taxon>Eukaryota</taxon>
        <taxon>Fungi</taxon>
        <taxon>Dikarya</taxon>
        <taxon>Ascomycota</taxon>
        <taxon>Pezizomycotina</taxon>
        <taxon>Sordariomycetes</taxon>
        <taxon>Hypocreomycetidae</taxon>
        <taxon>Glomerellales</taxon>
        <taxon>Glomerellaceae</taxon>
        <taxon>Colletotrichum</taxon>
        <taxon>Colletotrichum truncatum species complex</taxon>
    </lineage>
</organism>
<protein>
    <submittedName>
        <fullName evidence="1">O-methyltransferase</fullName>
    </submittedName>
</protein>
<name>A0ACC3YPT7_COLTU</name>
<accession>A0ACC3YPT7</accession>
<gene>
    <name evidence="1" type="ORF">CTRU02_210699</name>
</gene>